<dbReference type="InterPro" id="IPR034392">
    <property type="entry name" value="TatSF1-like_RRM1"/>
</dbReference>
<dbReference type="GO" id="GO:0003723">
    <property type="term" value="F:RNA binding"/>
    <property type="evidence" value="ECO:0007669"/>
    <property type="project" value="UniProtKB-UniRule"/>
</dbReference>
<feature type="region of interest" description="Disordered" evidence="7">
    <location>
        <begin position="74"/>
        <end position="120"/>
    </location>
</feature>
<evidence type="ECO:0000313" key="10">
    <source>
        <dbReference type="Proteomes" id="UP001271007"/>
    </source>
</evidence>
<sequence>MDPGIMNSIEAEGKREPFPTNSEEFGQDQRISLDKVTSTYRLEDEIGEEWEWLDNVQKWVPTLDEAMMAKQQEAYRVDGVNEDEPAVDLKKRKAADVEETPGQSKKQKAEAARPERKSNAVYVTSLPDDATVDELKGVFSRYGGVIAESADTGEPRIKIYVDDDGQPKGDALVVFFRPESVQLAIDMLDETEFRPGERSDKGPMRVTVADQSYKQQKDQPLKSDQAKKKGTGANKDRDKIIKKNQELNSRLADWDDDDPQALPDTSSRWDKVVVLKHMFTPEELKADPVAVLDIKEDVREEAEKLGEVTNVVLYDKEEDGTVTVRFSDATAAKACVKVFNGRNFDERTVLAYIFDGKEKFHKSKKPEDRGEDEAKRREGFSAFIEGKEDV</sequence>
<dbReference type="InterPro" id="IPR012677">
    <property type="entry name" value="Nucleotide-bd_a/b_plait_sf"/>
</dbReference>
<keyword evidence="4 6" id="KW-0694">RNA-binding</keyword>
<proteinExistence type="inferred from homology"/>
<evidence type="ECO:0000259" key="8">
    <source>
        <dbReference type="PROSITE" id="PS50102"/>
    </source>
</evidence>
<dbReference type="EMBL" id="JAWDJX010000006">
    <property type="protein sequence ID" value="KAK3056235.1"/>
    <property type="molecule type" value="Genomic_DNA"/>
</dbReference>
<dbReference type="InterPro" id="IPR000504">
    <property type="entry name" value="RRM_dom"/>
</dbReference>
<comment type="caution">
    <text evidence="9">The sequence shown here is derived from an EMBL/GenBank/DDBJ whole genome shotgun (WGS) entry which is preliminary data.</text>
</comment>
<evidence type="ECO:0000256" key="6">
    <source>
        <dbReference type="PROSITE-ProRule" id="PRU00176"/>
    </source>
</evidence>
<feature type="compositionally biased region" description="Basic and acidic residues" evidence="7">
    <location>
        <begin position="215"/>
        <end position="227"/>
    </location>
</feature>
<gene>
    <name evidence="9" type="ORF">LTR09_002742</name>
</gene>
<feature type="compositionally biased region" description="Basic and acidic residues" evidence="7">
    <location>
        <begin position="192"/>
        <end position="203"/>
    </location>
</feature>
<accession>A0AAJ0GEY9</accession>
<dbReference type="PANTHER" id="PTHR15608:SF0">
    <property type="entry name" value="HIV TAT-SPECIFIC FACTOR 1"/>
    <property type="match status" value="1"/>
</dbReference>
<evidence type="ECO:0000256" key="1">
    <source>
        <dbReference type="ARBA" id="ARBA00007747"/>
    </source>
</evidence>
<dbReference type="GO" id="GO:0005686">
    <property type="term" value="C:U2 snRNP"/>
    <property type="evidence" value="ECO:0007669"/>
    <property type="project" value="TreeGrafter"/>
</dbReference>
<dbReference type="AlphaFoldDB" id="A0AAJ0GEY9"/>
<dbReference type="InterPro" id="IPR035979">
    <property type="entry name" value="RBD_domain_sf"/>
</dbReference>
<evidence type="ECO:0000256" key="3">
    <source>
        <dbReference type="ARBA" id="ARBA00022737"/>
    </source>
</evidence>
<evidence type="ECO:0000256" key="2">
    <source>
        <dbReference type="ARBA" id="ARBA00022664"/>
    </source>
</evidence>
<dbReference type="Pfam" id="PF00076">
    <property type="entry name" value="RRM_1"/>
    <property type="match status" value="2"/>
</dbReference>
<protein>
    <recommendedName>
        <fullName evidence="8">RRM domain-containing protein</fullName>
    </recommendedName>
</protein>
<keyword evidence="10" id="KW-1185">Reference proteome</keyword>
<keyword evidence="3" id="KW-0677">Repeat</keyword>
<evidence type="ECO:0000256" key="5">
    <source>
        <dbReference type="ARBA" id="ARBA00023187"/>
    </source>
</evidence>
<dbReference type="GO" id="GO:0005684">
    <property type="term" value="C:U2-type spliceosomal complex"/>
    <property type="evidence" value="ECO:0007669"/>
    <property type="project" value="TreeGrafter"/>
</dbReference>
<feature type="region of interest" description="Disordered" evidence="7">
    <location>
        <begin position="192"/>
        <end position="241"/>
    </location>
</feature>
<dbReference type="SMART" id="SM00360">
    <property type="entry name" value="RRM"/>
    <property type="match status" value="2"/>
</dbReference>
<feature type="region of interest" description="Disordered" evidence="7">
    <location>
        <begin position="360"/>
        <end position="390"/>
    </location>
</feature>
<evidence type="ECO:0000313" key="9">
    <source>
        <dbReference type="EMBL" id="KAK3056235.1"/>
    </source>
</evidence>
<keyword evidence="2" id="KW-0507">mRNA processing</keyword>
<dbReference type="PROSITE" id="PS50102">
    <property type="entry name" value="RRM"/>
    <property type="match status" value="1"/>
</dbReference>
<dbReference type="SUPFAM" id="SSF54928">
    <property type="entry name" value="RNA-binding domain, RBD"/>
    <property type="match status" value="2"/>
</dbReference>
<dbReference type="InterPro" id="IPR034393">
    <property type="entry name" value="TatSF1-like"/>
</dbReference>
<feature type="compositionally biased region" description="Basic and acidic residues" evidence="7">
    <location>
        <begin position="365"/>
        <end position="390"/>
    </location>
</feature>
<comment type="similarity">
    <text evidence="1">Belongs to the HTATSF1 family.</text>
</comment>
<dbReference type="FunFam" id="3.30.70.330:FF:000105">
    <property type="entry name" value="HIV Tat-specific factor 1 homolog"/>
    <property type="match status" value="1"/>
</dbReference>
<feature type="domain" description="RRM" evidence="8">
    <location>
        <begin position="119"/>
        <end position="211"/>
    </location>
</feature>
<dbReference type="CDD" id="cd12285">
    <property type="entry name" value="RRM3_RBM39_like"/>
    <property type="match status" value="1"/>
</dbReference>
<dbReference type="Proteomes" id="UP001271007">
    <property type="component" value="Unassembled WGS sequence"/>
</dbReference>
<dbReference type="GO" id="GO:0000398">
    <property type="term" value="P:mRNA splicing, via spliceosome"/>
    <property type="evidence" value="ECO:0007669"/>
    <property type="project" value="InterPro"/>
</dbReference>
<name>A0AAJ0GEY9_9PEZI</name>
<feature type="compositionally biased region" description="Basic and acidic residues" evidence="7">
    <location>
        <begin position="107"/>
        <end position="118"/>
    </location>
</feature>
<dbReference type="PANTHER" id="PTHR15608">
    <property type="entry name" value="SPLICING FACTOR U2AF-ASSOCIATED PROTEIN 2"/>
    <property type="match status" value="1"/>
</dbReference>
<evidence type="ECO:0000256" key="4">
    <source>
        <dbReference type="ARBA" id="ARBA00022884"/>
    </source>
</evidence>
<evidence type="ECO:0000256" key="7">
    <source>
        <dbReference type="SAM" id="MobiDB-lite"/>
    </source>
</evidence>
<feature type="region of interest" description="Disordered" evidence="7">
    <location>
        <begin position="1"/>
        <end position="30"/>
    </location>
</feature>
<reference evidence="9" key="1">
    <citation type="submission" date="2023-04" db="EMBL/GenBank/DDBJ databases">
        <title>Black Yeasts Isolated from many extreme environments.</title>
        <authorList>
            <person name="Coleine C."/>
            <person name="Stajich J.E."/>
            <person name="Selbmann L."/>
        </authorList>
    </citation>
    <scope>NUCLEOTIDE SEQUENCE</scope>
    <source>
        <strain evidence="9">CCFEE 5312</strain>
    </source>
</reference>
<keyword evidence="5" id="KW-0508">mRNA splicing</keyword>
<dbReference type="CDD" id="cd12281">
    <property type="entry name" value="RRM1_TatSF1_like"/>
    <property type="match status" value="1"/>
</dbReference>
<organism evidence="9 10">
    <name type="scientific">Extremus antarcticus</name>
    <dbReference type="NCBI Taxonomy" id="702011"/>
    <lineage>
        <taxon>Eukaryota</taxon>
        <taxon>Fungi</taxon>
        <taxon>Dikarya</taxon>
        <taxon>Ascomycota</taxon>
        <taxon>Pezizomycotina</taxon>
        <taxon>Dothideomycetes</taxon>
        <taxon>Dothideomycetidae</taxon>
        <taxon>Mycosphaerellales</taxon>
        <taxon>Extremaceae</taxon>
        <taxon>Extremus</taxon>
    </lineage>
</organism>
<dbReference type="FunFam" id="3.30.70.330:FF:000329">
    <property type="entry name" value="splicing factor U2AF-associated protein 2"/>
    <property type="match status" value="1"/>
</dbReference>
<dbReference type="Gene3D" id="3.30.70.330">
    <property type="match status" value="2"/>
</dbReference>